<dbReference type="EMBL" id="JAKZBV010000001">
    <property type="protein sequence ID" value="MCH6470905.1"/>
    <property type="molecule type" value="Genomic_DNA"/>
</dbReference>
<name>A0ABS9U3R0_9MICC</name>
<dbReference type="Proteomes" id="UP001202922">
    <property type="component" value="Unassembled WGS sequence"/>
</dbReference>
<evidence type="ECO:0000259" key="1">
    <source>
        <dbReference type="Pfam" id="PF19843"/>
    </source>
</evidence>
<evidence type="ECO:0000313" key="3">
    <source>
        <dbReference type="Proteomes" id="UP001202922"/>
    </source>
</evidence>
<proteinExistence type="predicted"/>
<sequence length="139" mass="15189">MLPEQAKQNNREGFAAFTQYWFDTVTYALESGDVVPLREASAPSCAICTGYVEAALGTHDKGWISEGPRWSIVAFTSDVPWDRPGAVLGFFVVEESPSRRLDPSGVVAESHNGGRSDRAKAIYALYDHGQWKTVQAGHA</sequence>
<comment type="caution">
    <text evidence="2">The sequence shown here is derived from an EMBL/GenBank/DDBJ whole genome shotgun (WGS) entry which is preliminary data.</text>
</comment>
<organism evidence="2 3">
    <name type="scientific">Sinomonas terrae</name>
    <dbReference type="NCBI Taxonomy" id="2908838"/>
    <lineage>
        <taxon>Bacteria</taxon>
        <taxon>Bacillati</taxon>
        <taxon>Actinomycetota</taxon>
        <taxon>Actinomycetes</taxon>
        <taxon>Micrococcales</taxon>
        <taxon>Micrococcaceae</taxon>
        <taxon>Sinomonas</taxon>
    </lineage>
</organism>
<dbReference type="InterPro" id="IPR046281">
    <property type="entry name" value="DUF6318"/>
</dbReference>
<accession>A0ABS9U3R0</accession>
<feature type="domain" description="DUF6318" evidence="1">
    <location>
        <begin position="2"/>
        <end position="135"/>
    </location>
</feature>
<dbReference type="Pfam" id="PF19843">
    <property type="entry name" value="DUF6318"/>
    <property type="match status" value="1"/>
</dbReference>
<gene>
    <name evidence="2" type="ORF">L0M17_13125</name>
</gene>
<protein>
    <submittedName>
        <fullName evidence="2">DUF6318 family protein</fullName>
    </submittedName>
</protein>
<keyword evidence="3" id="KW-1185">Reference proteome</keyword>
<evidence type="ECO:0000313" key="2">
    <source>
        <dbReference type="EMBL" id="MCH6470905.1"/>
    </source>
</evidence>
<reference evidence="2 3" key="1">
    <citation type="submission" date="2022-03" db="EMBL/GenBank/DDBJ databases">
        <title>Sinomonas sp. isolated from a soil.</title>
        <authorList>
            <person name="Han J."/>
            <person name="Kim D.-U."/>
        </authorList>
    </citation>
    <scope>NUCLEOTIDE SEQUENCE [LARGE SCALE GENOMIC DNA]</scope>
    <source>
        <strain evidence="2 3">5-5</strain>
    </source>
</reference>